<accession>A0A8S1GQY1</accession>
<feature type="transmembrane region" description="Helical" evidence="2">
    <location>
        <begin position="86"/>
        <end position="104"/>
    </location>
</feature>
<keyword evidence="4" id="KW-1185">Reference proteome</keyword>
<reference evidence="3" key="1">
    <citation type="submission" date="2020-10" db="EMBL/GenBank/DDBJ databases">
        <authorList>
            <person name="Kikuchi T."/>
        </authorList>
    </citation>
    <scope>NUCLEOTIDE SEQUENCE</scope>
    <source>
        <strain evidence="3">NKZ352</strain>
    </source>
</reference>
<sequence length="106" mass="12038">MNKPGSDSSAPKPKTPYQKEVLLRRHIKQRRNMKTRDRIGDIEDQVSDVDKSFSDASEEPQEKVESPNTAVCNSQSQLSQEQIMKILIIAVISTIIYIVLKSFFGE</sequence>
<dbReference type="EMBL" id="CAJGYM010000003">
    <property type="protein sequence ID" value="CAD6185649.1"/>
    <property type="molecule type" value="Genomic_DNA"/>
</dbReference>
<evidence type="ECO:0000313" key="4">
    <source>
        <dbReference type="Proteomes" id="UP000835052"/>
    </source>
</evidence>
<feature type="region of interest" description="Disordered" evidence="1">
    <location>
        <begin position="32"/>
        <end position="70"/>
    </location>
</feature>
<evidence type="ECO:0000256" key="2">
    <source>
        <dbReference type="SAM" id="Phobius"/>
    </source>
</evidence>
<organism evidence="3 4">
    <name type="scientific">Caenorhabditis auriculariae</name>
    <dbReference type="NCBI Taxonomy" id="2777116"/>
    <lineage>
        <taxon>Eukaryota</taxon>
        <taxon>Metazoa</taxon>
        <taxon>Ecdysozoa</taxon>
        <taxon>Nematoda</taxon>
        <taxon>Chromadorea</taxon>
        <taxon>Rhabditida</taxon>
        <taxon>Rhabditina</taxon>
        <taxon>Rhabditomorpha</taxon>
        <taxon>Rhabditoidea</taxon>
        <taxon>Rhabditidae</taxon>
        <taxon>Peloderinae</taxon>
        <taxon>Caenorhabditis</taxon>
    </lineage>
</organism>
<evidence type="ECO:0000313" key="3">
    <source>
        <dbReference type="EMBL" id="CAD6185649.1"/>
    </source>
</evidence>
<proteinExistence type="predicted"/>
<keyword evidence="2" id="KW-0472">Membrane</keyword>
<evidence type="ECO:0000256" key="1">
    <source>
        <dbReference type="SAM" id="MobiDB-lite"/>
    </source>
</evidence>
<dbReference type="Proteomes" id="UP000835052">
    <property type="component" value="Unassembled WGS sequence"/>
</dbReference>
<dbReference type="AlphaFoldDB" id="A0A8S1GQY1"/>
<name>A0A8S1GQY1_9PELO</name>
<protein>
    <submittedName>
        <fullName evidence="3">Uncharacterized protein</fullName>
    </submittedName>
</protein>
<keyword evidence="2" id="KW-1133">Transmembrane helix</keyword>
<comment type="caution">
    <text evidence="3">The sequence shown here is derived from an EMBL/GenBank/DDBJ whole genome shotgun (WGS) entry which is preliminary data.</text>
</comment>
<keyword evidence="2" id="KW-0812">Transmembrane</keyword>
<gene>
    <name evidence="3" type="ORF">CAUJ_LOCUS1568</name>
</gene>